<accession>A0A6J6N5Y0</accession>
<name>A0A6J6N5Y0_9ZZZZ</name>
<dbReference type="Pfam" id="PF01547">
    <property type="entry name" value="SBP_bac_1"/>
    <property type="match status" value="1"/>
</dbReference>
<keyword evidence="2" id="KW-0813">Transport</keyword>
<comment type="similarity">
    <text evidence="1">Belongs to the bacterial solute-binding protein 1 family.</text>
</comment>
<proteinExistence type="inferred from homology"/>
<evidence type="ECO:0000256" key="2">
    <source>
        <dbReference type="ARBA" id="ARBA00022448"/>
    </source>
</evidence>
<dbReference type="EMBL" id="CAEZXK010000004">
    <property type="protein sequence ID" value="CAB4680528.1"/>
    <property type="molecule type" value="Genomic_DNA"/>
</dbReference>
<dbReference type="PANTHER" id="PTHR43649">
    <property type="entry name" value="ARABINOSE-BINDING PROTEIN-RELATED"/>
    <property type="match status" value="1"/>
</dbReference>
<evidence type="ECO:0000313" key="3">
    <source>
        <dbReference type="EMBL" id="CAB4680528.1"/>
    </source>
</evidence>
<organism evidence="3">
    <name type="scientific">freshwater metagenome</name>
    <dbReference type="NCBI Taxonomy" id="449393"/>
    <lineage>
        <taxon>unclassified sequences</taxon>
        <taxon>metagenomes</taxon>
        <taxon>ecological metagenomes</taxon>
    </lineage>
</organism>
<reference evidence="3" key="1">
    <citation type="submission" date="2020-05" db="EMBL/GenBank/DDBJ databases">
        <authorList>
            <person name="Chiriac C."/>
            <person name="Salcher M."/>
            <person name="Ghai R."/>
            <person name="Kavagutti S V."/>
        </authorList>
    </citation>
    <scope>NUCLEOTIDE SEQUENCE</scope>
</reference>
<dbReference type="InterPro" id="IPR006059">
    <property type="entry name" value="SBP"/>
</dbReference>
<sequence length="399" mass="43261">MYAPFFDASADAFKRELSLVSARTGIQVVLETPSNLNDQIDSDIKANSLPDIVIWDNPRDLLNHSDKLVALEQLVNVASIKDTLISGWAEVASQGEKTFGLPVSSNIKTGNKSLVFYSPKAFERNGYAVPTNGQELLALTEQIKKDKSGYPWCAGIESGGATGWPATDWLEQYVLEQAGQSVYNQWISGKVSFDSQEVSSAASTVSELLLSEGSVYGGGVQMSKTSFGETTPLFSDGGLSSGQCFMFKQGSFLTDFFPTEIQAEVLSGNFESVNAFALPPLKDSKRVVIGDGFIASAFVKDSDVSEVLRFVLSDQFGMEMVKSVPFLSPHKTFDVDAYPAGFARLVGRATAEADLFGFDASTAMPRQVNEQFWIAVASWIRGESSWPDAAQAIDASYPR</sequence>
<dbReference type="PANTHER" id="PTHR43649:SF29">
    <property type="entry name" value="OSMOPROTECTIVE COMPOUNDS-BINDING PROTEIN GGTB"/>
    <property type="match status" value="1"/>
</dbReference>
<gene>
    <name evidence="3" type="ORF">UFOPK2370_00243</name>
</gene>
<dbReference type="InterPro" id="IPR050490">
    <property type="entry name" value="Bact_solute-bd_prot1"/>
</dbReference>
<evidence type="ECO:0000256" key="1">
    <source>
        <dbReference type="ARBA" id="ARBA00008520"/>
    </source>
</evidence>
<protein>
    <submittedName>
        <fullName evidence="3">Unannotated protein</fullName>
    </submittedName>
</protein>
<dbReference type="SUPFAM" id="SSF53850">
    <property type="entry name" value="Periplasmic binding protein-like II"/>
    <property type="match status" value="1"/>
</dbReference>
<dbReference type="Gene3D" id="3.40.190.10">
    <property type="entry name" value="Periplasmic binding protein-like II"/>
    <property type="match status" value="2"/>
</dbReference>
<dbReference type="AlphaFoldDB" id="A0A6J6N5Y0"/>